<evidence type="ECO:0000313" key="11">
    <source>
        <dbReference type="Proteomes" id="UP000715965"/>
    </source>
</evidence>
<dbReference type="Pfam" id="PF01103">
    <property type="entry name" value="Omp85"/>
    <property type="match status" value="1"/>
</dbReference>
<dbReference type="PANTHER" id="PTHR12815">
    <property type="entry name" value="SORTING AND ASSEMBLY MACHINERY SAMM50 PROTEIN FAMILY MEMBER"/>
    <property type="match status" value="1"/>
</dbReference>
<comment type="subcellular location">
    <subcellularLocation>
        <location evidence="1">Membrane</location>
    </subcellularLocation>
</comment>
<feature type="chain" id="PRO_5046501563" evidence="8">
    <location>
        <begin position="28"/>
        <end position="619"/>
    </location>
</feature>
<evidence type="ECO:0000256" key="7">
    <source>
        <dbReference type="SAM" id="MobiDB-lite"/>
    </source>
</evidence>
<evidence type="ECO:0000256" key="5">
    <source>
        <dbReference type="ARBA" id="ARBA00023136"/>
    </source>
</evidence>
<dbReference type="RefSeq" id="WP_193780886.1">
    <property type="nucleotide sequence ID" value="NZ_JADDOJ010000047.1"/>
</dbReference>
<dbReference type="InterPro" id="IPR000184">
    <property type="entry name" value="Bac_surfAg_D15"/>
</dbReference>
<accession>A0ABR9SG66</accession>
<evidence type="ECO:0000256" key="8">
    <source>
        <dbReference type="SAM" id="SignalP"/>
    </source>
</evidence>
<evidence type="ECO:0000256" key="4">
    <source>
        <dbReference type="ARBA" id="ARBA00022729"/>
    </source>
</evidence>
<feature type="signal peptide" evidence="8">
    <location>
        <begin position="1"/>
        <end position="27"/>
    </location>
</feature>
<name>A0ABR9SG66_9BURK</name>
<keyword evidence="11" id="KW-1185">Reference proteome</keyword>
<evidence type="ECO:0000256" key="6">
    <source>
        <dbReference type="ARBA" id="ARBA00023237"/>
    </source>
</evidence>
<proteinExistence type="predicted"/>
<reference evidence="10 11" key="1">
    <citation type="submission" date="2020-10" db="EMBL/GenBank/DDBJ databases">
        <title>Draft genome of Ramlibacter aquaticus LMG 30558.</title>
        <authorList>
            <person name="Props R."/>
        </authorList>
    </citation>
    <scope>NUCLEOTIDE SEQUENCE [LARGE SCALE GENOMIC DNA]</scope>
    <source>
        <strain evidence="10 11">LMG 30558</strain>
    </source>
</reference>
<dbReference type="EMBL" id="JADDOJ010000047">
    <property type="protein sequence ID" value="MBE7941346.1"/>
    <property type="molecule type" value="Genomic_DNA"/>
</dbReference>
<keyword evidence="3" id="KW-0812">Transmembrane</keyword>
<dbReference type="InterPro" id="IPR039910">
    <property type="entry name" value="D15-like"/>
</dbReference>
<sequence>MNPVRSLPACLAALLLAAAAPWAQAQAADPAPLPAPAASGAKAEPPAQPAFSIEVRAPEPLRTLLDRDLDLRRYRAVTDLDEAELARLTTLAERNARELVATLGYFNPHIAIRRETPAGGKPVIVVEVEPGPITHVESVDIGFEGPITQAAEGDIAEQREGVRTDWRLPPGHEFTQDSWAQAKTHALRQLVAHRYPAARISYSIADVDAQAGTARLGLRLDSGRPFRLGTMQVSGMQRYDPVLVPRLARLPPGSTYDQEALVQAQLRLTGSGYFDSAFLFVDPESDADAAPVQATVREAPLHKVVFGLGLSTDSGVRGSVEYRNNRLPVIGWQLSTKLQLERKQPYAQVEANAIPDDDGWRWGVSLRAERTDDGTLVTQDQRLRVGRSWLGDHIERNVYLQYDRASVQPAPGVSLAAIPDNGDGTALSANYIWTGRYFDSLPYPSRGHSLAAELGGGVTLTGSRSPFQRTVLRWVGIRPLAAGRLQFRAEGGAVLAAGSARVPSTQLFRTGGDSTVRGYGFREIGVDRGNGVIAPGRYEAVGSVEWQQPIKRNGLVTNWESAVFLDAGSVSDRIAALRPRYGAGAGVRWKSPLGPVQADLAWGFTPRKLRLHLTFGTTF</sequence>
<dbReference type="Gene3D" id="3.10.20.310">
    <property type="entry name" value="membrane protein fhac"/>
    <property type="match status" value="1"/>
</dbReference>
<dbReference type="Proteomes" id="UP000715965">
    <property type="component" value="Unassembled WGS sequence"/>
</dbReference>
<keyword evidence="2" id="KW-1134">Transmembrane beta strand</keyword>
<keyword evidence="5" id="KW-0472">Membrane</keyword>
<comment type="caution">
    <text evidence="10">The sequence shown here is derived from an EMBL/GenBank/DDBJ whole genome shotgun (WGS) entry which is preliminary data.</text>
</comment>
<protein>
    <submittedName>
        <fullName evidence="10">BamA/TamA family outer membrane protein</fullName>
    </submittedName>
</protein>
<evidence type="ECO:0000259" key="9">
    <source>
        <dbReference type="Pfam" id="PF01103"/>
    </source>
</evidence>
<evidence type="ECO:0000256" key="1">
    <source>
        <dbReference type="ARBA" id="ARBA00004370"/>
    </source>
</evidence>
<gene>
    <name evidence="10" type="ORF">IM725_12265</name>
</gene>
<feature type="region of interest" description="Disordered" evidence="7">
    <location>
        <begin position="30"/>
        <end position="53"/>
    </location>
</feature>
<evidence type="ECO:0000256" key="2">
    <source>
        <dbReference type="ARBA" id="ARBA00022452"/>
    </source>
</evidence>
<feature type="domain" description="Bacterial surface antigen (D15)" evidence="9">
    <location>
        <begin position="310"/>
        <end position="619"/>
    </location>
</feature>
<feature type="compositionally biased region" description="Low complexity" evidence="7">
    <location>
        <begin position="30"/>
        <end position="45"/>
    </location>
</feature>
<organism evidence="10 11">
    <name type="scientific">Ramlibacter aquaticus</name>
    <dbReference type="NCBI Taxonomy" id="2780094"/>
    <lineage>
        <taxon>Bacteria</taxon>
        <taxon>Pseudomonadati</taxon>
        <taxon>Pseudomonadota</taxon>
        <taxon>Betaproteobacteria</taxon>
        <taxon>Burkholderiales</taxon>
        <taxon>Comamonadaceae</taxon>
        <taxon>Ramlibacter</taxon>
    </lineage>
</organism>
<dbReference type="Gene3D" id="2.40.160.50">
    <property type="entry name" value="membrane protein fhac: a member of the omp85/tpsb transporter family"/>
    <property type="match status" value="1"/>
</dbReference>
<evidence type="ECO:0000313" key="10">
    <source>
        <dbReference type="EMBL" id="MBE7941346.1"/>
    </source>
</evidence>
<dbReference type="PANTHER" id="PTHR12815:SF47">
    <property type="entry name" value="TRANSLOCATION AND ASSEMBLY MODULE SUBUNIT TAMA"/>
    <property type="match status" value="1"/>
</dbReference>
<evidence type="ECO:0000256" key="3">
    <source>
        <dbReference type="ARBA" id="ARBA00022692"/>
    </source>
</evidence>
<keyword evidence="6" id="KW-0998">Cell outer membrane</keyword>
<keyword evidence="4 8" id="KW-0732">Signal</keyword>